<feature type="region of interest" description="Disordered" evidence="6">
    <location>
        <begin position="251"/>
        <end position="321"/>
    </location>
</feature>
<keyword evidence="2 8" id="KW-0689">Ribosomal protein</keyword>
<dbReference type="SUPFAM" id="SSF54189">
    <property type="entry name" value="Ribosomal proteins S24e, L23 and L15e"/>
    <property type="match status" value="1"/>
</dbReference>
<dbReference type="GO" id="GO:0003735">
    <property type="term" value="F:structural constituent of ribosome"/>
    <property type="evidence" value="ECO:0007669"/>
    <property type="project" value="InterPro"/>
</dbReference>
<reference evidence="8" key="1">
    <citation type="submission" date="2019-03" db="EMBL/GenBank/DDBJ databases">
        <title>Improved annotation for the trematode Fasciola hepatica.</title>
        <authorList>
            <person name="Choi Y.-J."/>
            <person name="Martin J."/>
            <person name="Mitreva M."/>
        </authorList>
    </citation>
    <scope>NUCLEOTIDE SEQUENCE [LARGE SCALE GENOMIC DNA]</scope>
</reference>
<evidence type="ECO:0000256" key="1">
    <source>
        <dbReference type="ARBA" id="ARBA00006700"/>
    </source>
</evidence>
<keyword evidence="7" id="KW-0472">Membrane</keyword>
<evidence type="ECO:0000313" key="9">
    <source>
        <dbReference type="Proteomes" id="UP000230066"/>
    </source>
</evidence>
<dbReference type="AlphaFoldDB" id="A0A2H1C596"/>
<organism evidence="8 9">
    <name type="scientific">Fasciola hepatica</name>
    <name type="common">Liver fluke</name>
    <dbReference type="NCBI Taxonomy" id="6192"/>
    <lineage>
        <taxon>Eukaryota</taxon>
        <taxon>Metazoa</taxon>
        <taxon>Spiralia</taxon>
        <taxon>Lophotrochozoa</taxon>
        <taxon>Platyhelminthes</taxon>
        <taxon>Trematoda</taxon>
        <taxon>Digenea</taxon>
        <taxon>Plagiorchiida</taxon>
        <taxon>Echinostomata</taxon>
        <taxon>Echinostomatoidea</taxon>
        <taxon>Fasciolidae</taxon>
        <taxon>Fasciola</taxon>
    </lineage>
</organism>
<name>A0A2H1C596_FASHE</name>
<protein>
    <recommendedName>
        <fullName evidence="4">Large ribosomal subunit protein uL23m</fullName>
    </recommendedName>
    <alternativeName>
        <fullName evidence="5">39S ribosomal protein L23, mitochondrial</fullName>
    </alternativeName>
</protein>
<keyword evidence="7" id="KW-0812">Transmembrane</keyword>
<keyword evidence="9" id="KW-1185">Reference proteome</keyword>
<evidence type="ECO:0000313" key="8">
    <source>
        <dbReference type="EMBL" id="THD22473.1"/>
    </source>
</evidence>
<feature type="transmembrane region" description="Helical" evidence="7">
    <location>
        <begin position="39"/>
        <end position="59"/>
    </location>
</feature>
<comment type="similarity">
    <text evidence="1">Belongs to the universal ribosomal protein uL23 family.</text>
</comment>
<evidence type="ECO:0000256" key="4">
    <source>
        <dbReference type="ARBA" id="ARBA00039977"/>
    </source>
</evidence>
<dbReference type="PANTHER" id="PTHR12059">
    <property type="entry name" value="RIBOSOMAL PROTEIN L23-RELATED"/>
    <property type="match status" value="1"/>
</dbReference>
<dbReference type="GO" id="GO:0005762">
    <property type="term" value="C:mitochondrial large ribosomal subunit"/>
    <property type="evidence" value="ECO:0007669"/>
    <property type="project" value="TreeGrafter"/>
</dbReference>
<dbReference type="GO" id="GO:0032543">
    <property type="term" value="P:mitochondrial translation"/>
    <property type="evidence" value="ECO:0007669"/>
    <property type="project" value="TreeGrafter"/>
</dbReference>
<sequence>MKSTFRATRRPTLSFSKLRWFTIPHLLSSKTIDPTLPNLVFNFCLLFIVPSVCLCFLPYCDVNLSYEKKTFLPSGFFHFISEDAPRHFYSAYLSPENATLCVSQSSYAGESCPMCVSPLWQRFVEYPKFTPGDPRPRCFLPPYWMKMLYPGPNNPTDHVVFKVHPQMTKYDVQQYLEKIYDVPVVHVRVKQVFHDLEPNDQSAEKGLQRIVNPLMFPPKPERYEKLAYVRLAPGTTFEFPDLFKIKRPSTALDSLESEPSGTEPEKQQQLTKEVSDDHSAITPDSVEVKARAESVPATTPEPDAKPSEVRPRARGPPKWFS</sequence>
<feature type="compositionally biased region" description="Basic and acidic residues" evidence="6">
    <location>
        <begin position="302"/>
        <end position="311"/>
    </location>
</feature>
<dbReference type="EMBL" id="JXXN02002742">
    <property type="protein sequence ID" value="THD22473.1"/>
    <property type="molecule type" value="Genomic_DNA"/>
</dbReference>
<comment type="caution">
    <text evidence="8">The sequence shown here is derived from an EMBL/GenBank/DDBJ whole genome shotgun (WGS) entry which is preliminary data.</text>
</comment>
<dbReference type="Pfam" id="PF00276">
    <property type="entry name" value="Ribosomal_L23"/>
    <property type="match status" value="1"/>
</dbReference>
<evidence type="ECO:0000256" key="2">
    <source>
        <dbReference type="ARBA" id="ARBA00022980"/>
    </source>
</evidence>
<dbReference type="Gene3D" id="3.30.70.330">
    <property type="match status" value="1"/>
</dbReference>
<dbReference type="InterPro" id="IPR012678">
    <property type="entry name" value="Ribosomal_uL23/eL15/eS24_sf"/>
</dbReference>
<accession>A0A2H1C596</accession>
<evidence type="ECO:0000256" key="5">
    <source>
        <dbReference type="ARBA" id="ARBA00041375"/>
    </source>
</evidence>
<dbReference type="Proteomes" id="UP000230066">
    <property type="component" value="Unassembled WGS sequence"/>
</dbReference>
<evidence type="ECO:0000256" key="3">
    <source>
        <dbReference type="ARBA" id="ARBA00023274"/>
    </source>
</evidence>
<keyword evidence="3" id="KW-0687">Ribonucleoprotein</keyword>
<evidence type="ECO:0000256" key="6">
    <source>
        <dbReference type="SAM" id="MobiDB-lite"/>
    </source>
</evidence>
<dbReference type="InterPro" id="IPR012677">
    <property type="entry name" value="Nucleotide-bd_a/b_plait_sf"/>
</dbReference>
<dbReference type="PANTHER" id="PTHR12059:SF5">
    <property type="entry name" value="LARGE RIBOSOMAL SUBUNIT PROTEIN UL23M"/>
    <property type="match status" value="1"/>
</dbReference>
<gene>
    <name evidence="8" type="ORF">D915_006717</name>
</gene>
<proteinExistence type="inferred from homology"/>
<dbReference type="InterPro" id="IPR013025">
    <property type="entry name" value="Ribosomal_uL23-like"/>
</dbReference>
<evidence type="ECO:0000256" key="7">
    <source>
        <dbReference type="SAM" id="Phobius"/>
    </source>
</evidence>
<keyword evidence="7" id="KW-1133">Transmembrane helix</keyword>